<dbReference type="RefSeq" id="XP_005836615.1">
    <property type="nucleotide sequence ID" value="XM_005836558.1"/>
</dbReference>
<protein>
    <submittedName>
        <fullName evidence="3 4">Uncharacterized protein</fullName>
    </submittedName>
</protein>
<feature type="chain" id="PRO_5008771678" evidence="2">
    <location>
        <begin position="28"/>
        <end position="194"/>
    </location>
</feature>
<reference evidence="3 5" key="1">
    <citation type="journal article" date="2012" name="Nature">
        <title>Algal genomes reveal evolutionary mosaicism and the fate of nucleomorphs.</title>
        <authorList>
            <consortium name="DOE Joint Genome Institute"/>
            <person name="Curtis B.A."/>
            <person name="Tanifuji G."/>
            <person name="Burki F."/>
            <person name="Gruber A."/>
            <person name="Irimia M."/>
            <person name="Maruyama S."/>
            <person name="Arias M.C."/>
            <person name="Ball S.G."/>
            <person name="Gile G.H."/>
            <person name="Hirakawa Y."/>
            <person name="Hopkins J.F."/>
            <person name="Kuo A."/>
            <person name="Rensing S.A."/>
            <person name="Schmutz J."/>
            <person name="Symeonidi A."/>
            <person name="Elias M."/>
            <person name="Eveleigh R.J."/>
            <person name="Herman E.K."/>
            <person name="Klute M.J."/>
            <person name="Nakayama T."/>
            <person name="Obornik M."/>
            <person name="Reyes-Prieto A."/>
            <person name="Armbrust E.V."/>
            <person name="Aves S.J."/>
            <person name="Beiko R.G."/>
            <person name="Coutinho P."/>
            <person name="Dacks J.B."/>
            <person name="Durnford D.G."/>
            <person name="Fast N.M."/>
            <person name="Green B.R."/>
            <person name="Grisdale C.J."/>
            <person name="Hempel F."/>
            <person name="Henrissat B."/>
            <person name="Hoppner M.P."/>
            <person name="Ishida K."/>
            <person name="Kim E."/>
            <person name="Koreny L."/>
            <person name="Kroth P.G."/>
            <person name="Liu Y."/>
            <person name="Malik S.B."/>
            <person name="Maier U.G."/>
            <person name="McRose D."/>
            <person name="Mock T."/>
            <person name="Neilson J.A."/>
            <person name="Onodera N.T."/>
            <person name="Poole A.M."/>
            <person name="Pritham E.J."/>
            <person name="Richards T.A."/>
            <person name="Rocap G."/>
            <person name="Roy S.W."/>
            <person name="Sarai C."/>
            <person name="Schaack S."/>
            <person name="Shirato S."/>
            <person name="Slamovits C.H."/>
            <person name="Spencer D.F."/>
            <person name="Suzuki S."/>
            <person name="Worden A.Z."/>
            <person name="Zauner S."/>
            <person name="Barry K."/>
            <person name="Bell C."/>
            <person name="Bharti A.K."/>
            <person name="Crow J.A."/>
            <person name="Grimwood J."/>
            <person name="Kramer R."/>
            <person name="Lindquist E."/>
            <person name="Lucas S."/>
            <person name="Salamov A."/>
            <person name="McFadden G.I."/>
            <person name="Lane C.E."/>
            <person name="Keeling P.J."/>
            <person name="Gray M.W."/>
            <person name="Grigoriev I.V."/>
            <person name="Archibald J.M."/>
        </authorList>
    </citation>
    <scope>NUCLEOTIDE SEQUENCE</scope>
    <source>
        <strain evidence="3 5">CCMP2712</strain>
    </source>
</reference>
<feature type="signal peptide" evidence="2">
    <location>
        <begin position="1"/>
        <end position="27"/>
    </location>
</feature>
<dbReference type="PaxDb" id="55529-EKX49635"/>
<dbReference type="EMBL" id="JH992981">
    <property type="protein sequence ID" value="EKX49635.1"/>
    <property type="molecule type" value="Genomic_DNA"/>
</dbReference>
<dbReference type="OrthoDB" id="10649865at2759"/>
<keyword evidence="5" id="KW-1185">Reference proteome</keyword>
<organism evidence="3">
    <name type="scientific">Guillardia theta (strain CCMP2712)</name>
    <name type="common">Cryptophyte</name>
    <dbReference type="NCBI Taxonomy" id="905079"/>
    <lineage>
        <taxon>Eukaryota</taxon>
        <taxon>Cryptophyceae</taxon>
        <taxon>Pyrenomonadales</taxon>
        <taxon>Geminigeraceae</taxon>
        <taxon>Guillardia</taxon>
    </lineage>
</organism>
<dbReference type="HOGENOM" id="CLU_1404891_0_0_1"/>
<evidence type="ECO:0000313" key="5">
    <source>
        <dbReference type="Proteomes" id="UP000011087"/>
    </source>
</evidence>
<dbReference type="AlphaFoldDB" id="L1JN67"/>
<reference evidence="5" key="2">
    <citation type="submission" date="2012-11" db="EMBL/GenBank/DDBJ databases">
        <authorList>
            <person name="Kuo A."/>
            <person name="Curtis B.A."/>
            <person name="Tanifuji G."/>
            <person name="Burki F."/>
            <person name="Gruber A."/>
            <person name="Irimia M."/>
            <person name="Maruyama S."/>
            <person name="Arias M.C."/>
            <person name="Ball S.G."/>
            <person name="Gile G.H."/>
            <person name="Hirakawa Y."/>
            <person name="Hopkins J.F."/>
            <person name="Rensing S.A."/>
            <person name="Schmutz J."/>
            <person name="Symeonidi A."/>
            <person name="Elias M."/>
            <person name="Eveleigh R.J."/>
            <person name="Herman E.K."/>
            <person name="Klute M.J."/>
            <person name="Nakayama T."/>
            <person name="Obornik M."/>
            <person name="Reyes-Prieto A."/>
            <person name="Armbrust E.V."/>
            <person name="Aves S.J."/>
            <person name="Beiko R.G."/>
            <person name="Coutinho P."/>
            <person name="Dacks J.B."/>
            <person name="Durnford D.G."/>
            <person name="Fast N.M."/>
            <person name="Green B.R."/>
            <person name="Grisdale C."/>
            <person name="Hempe F."/>
            <person name="Henrissat B."/>
            <person name="Hoppner M.P."/>
            <person name="Ishida K.-I."/>
            <person name="Kim E."/>
            <person name="Koreny L."/>
            <person name="Kroth P.G."/>
            <person name="Liu Y."/>
            <person name="Malik S.-B."/>
            <person name="Maier U.G."/>
            <person name="McRose D."/>
            <person name="Mock T."/>
            <person name="Neilson J.A."/>
            <person name="Onodera N.T."/>
            <person name="Poole A.M."/>
            <person name="Pritham E.J."/>
            <person name="Richards T.A."/>
            <person name="Rocap G."/>
            <person name="Roy S.W."/>
            <person name="Sarai C."/>
            <person name="Schaack S."/>
            <person name="Shirato S."/>
            <person name="Slamovits C.H."/>
            <person name="Spencer D.F."/>
            <person name="Suzuki S."/>
            <person name="Worden A.Z."/>
            <person name="Zauner S."/>
            <person name="Barry K."/>
            <person name="Bell C."/>
            <person name="Bharti A.K."/>
            <person name="Crow J.A."/>
            <person name="Grimwood J."/>
            <person name="Kramer R."/>
            <person name="Lindquist E."/>
            <person name="Lucas S."/>
            <person name="Salamov A."/>
            <person name="McFadden G.I."/>
            <person name="Lane C.E."/>
            <person name="Keeling P.J."/>
            <person name="Gray M.W."/>
            <person name="Grigoriev I.V."/>
            <person name="Archibald J.M."/>
        </authorList>
    </citation>
    <scope>NUCLEOTIDE SEQUENCE</scope>
    <source>
        <strain evidence="5">CCMP2712</strain>
    </source>
</reference>
<gene>
    <name evidence="3" type="ORF">GUITHDRAFT_104595</name>
</gene>
<accession>L1JN67</accession>
<evidence type="ECO:0000256" key="2">
    <source>
        <dbReference type="SAM" id="SignalP"/>
    </source>
</evidence>
<proteinExistence type="predicted"/>
<dbReference type="Proteomes" id="UP000011087">
    <property type="component" value="Unassembled WGS sequence"/>
</dbReference>
<reference evidence="4" key="3">
    <citation type="submission" date="2016-03" db="UniProtKB">
        <authorList>
            <consortium name="EnsemblProtists"/>
        </authorList>
    </citation>
    <scope>IDENTIFICATION</scope>
</reference>
<evidence type="ECO:0000313" key="3">
    <source>
        <dbReference type="EMBL" id="EKX49635.1"/>
    </source>
</evidence>
<dbReference type="KEGG" id="gtt:GUITHDRAFT_104595"/>
<name>L1JN67_GUITC</name>
<dbReference type="EnsemblProtists" id="EKX49635">
    <property type="protein sequence ID" value="EKX49635"/>
    <property type="gene ID" value="GUITHDRAFT_104595"/>
</dbReference>
<evidence type="ECO:0000313" key="4">
    <source>
        <dbReference type="EnsemblProtists" id="EKX49635"/>
    </source>
</evidence>
<sequence>MRIKSHDQAMKAIAFICMLVAMAACFAAMMQVTPCVCSSEKNAADQRWFVLRLETPPEVMQTKAKSSKKAKPSFYGVSHVKTWGKVYEPVLQKLPRSASQISYPLKGAAAEEFASIHKEAKRLEVPTIDSNLQQLTLSAKNVYDPATDRNPSKNMPKHTGVQKDDKWWSFESYHGSAAHGGDSWWQHDHTNRGY</sequence>
<dbReference type="GeneID" id="17306318"/>
<dbReference type="PROSITE" id="PS51257">
    <property type="entry name" value="PROKAR_LIPOPROTEIN"/>
    <property type="match status" value="1"/>
</dbReference>
<keyword evidence="2" id="KW-0732">Signal</keyword>
<evidence type="ECO:0000256" key="1">
    <source>
        <dbReference type="SAM" id="MobiDB-lite"/>
    </source>
</evidence>
<feature type="region of interest" description="Disordered" evidence="1">
    <location>
        <begin position="142"/>
        <end position="161"/>
    </location>
</feature>